<reference evidence="2" key="2">
    <citation type="submission" date="2015-06" db="UniProtKB">
        <authorList>
            <consortium name="EnsemblPlants"/>
        </authorList>
    </citation>
    <scope>IDENTIFICATION</scope>
    <source>
        <strain evidence="2">DM1-3 516 R44</strain>
    </source>
</reference>
<dbReference type="PANTHER" id="PTHR33180:SF31">
    <property type="entry name" value="POLYPROTEIN PROTEIN"/>
    <property type="match status" value="1"/>
</dbReference>
<sequence>MEHFIELFTGREGHHGSSWCPWGGRISQDTGSGSRLLKWLVDPETARVGLRLEVRVSYFHKAPRPLCSFMGWEFYKAYAALVPKSKKKAGEFRPVKSVMVRDMEVGCNSDIMKIVLERAIGFEHDYEGLVTAQSLNDLKGDGHESQAEADLFALPVLITELCRRAGVPRDTARDLNITPSSSTNIRCIEADYTREEADKRRAALVETSQEVDIDSIPAEECSPTPASGPSADVRGTRLERSIPEMIESDIFGVLTPFRDSVDDLDIRVTTFEGKQGEASDMMTLKAKVTNLRKEVGYLKSTDFTSWLEAADNLDDPETSGIHPATTGDVQRDDTAVDESNA</sequence>
<dbReference type="InParanoid" id="M1D9N7"/>
<proteinExistence type="predicted"/>
<keyword evidence="3" id="KW-1185">Reference proteome</keyword>
<evidence type="ECO:0000313" key="2">
    <source>
        <dbReference type="EnsemblPlants" id="PGSC0003DMT400085517"/>
    </source>
</evidence>
<protein>
    <recommendedName>
        <fullName evidence="4">Polyprotein protein</fullName>
    </recommendedName>
</protein>
<dbReference type="PaxDb" id="4113-PGSC0003DMT400085517"/>
<dbReference type="EnsemblPlants" id="PGSC0003DMT400085517">
    <property type="protein sequence ID" value="PGSC0003DMT400085517"/>
    <property type="gene ID" value="PGSC0003DMG400035088"/>
</dbReference>
<feature type="region of interest" description="Disordered" evidence="1">
    <location>
        <begin position="313"/>
        <end position="341"/>
    </location>
</feature>
<dbReference type="Gramene" id="PGSC0003DMT400085517">
    <property type="protein sequence ID" value="PGSC0003DMT400085517"/>
    <property type="gene ID" value="PGSC0003DMG400035088"/>
</dbReference>
<accession>M1D9N7</accession>
<evidence type="ECO:0000256" key="1">
    <source>
        <dbReference type="SAM" id="MobiDB-lite"/>
    </source>
</evidence>
<reference evidence="3" key="1">
    <citation type="journal article" date="2011" name="Nature">
        <title>Genome sequence and analysis of the tuber crop potato.</title>
        <authorList>
            <consortium name="The Potato Genome Sequencing Consortium"/>
        </authorList>
    </citation>
    <scope>NUCLEOTIDE SEQUENCE [LARGE SCALE GENOMIC DNA]</scope>
    <source>
        <strain evidence="3">cv. DM1-3 516 R44</strain>
    </source>
</reference>
<dbReference type="HOGENOM" id="CLU_029307_12_1_1"/>
<dbReference type="PANTHER" id="PTHR33180">
    <property type="entry name" value="PHOTOSYSTEM II CP43 REACTION CENTER PROTEIN"/>
    <property type="match status" value="1"/>
</dbReference>
<evidence type="ECO:0000313" key="3">
    <source>
        <dbReference type="Proteomes" id="UP000011115"/>
    </source>
</evidence>
<dbReference type="AlphaFoldDB" id="M1D9N7"/>
<organism evidence="2 3">
    <name type="scientific">Solanum tuberosum</name>
    <name type="common">Potato</name>
    <dbReference type="NCBI Taxonomy" id="4113"/>
    <lineage>
        <taxon>Eukaryota</taxon>
        <taxon>Viridiplantae</taxon>
        <taxon>Streptophyta</taxon>
        <taxon>Embryophyta</taxon>
        <taxon>Tracheophyta</taxon>
        <taxon>Spermatophyta</taxon>
        <taxon>Magnoliopsida</taxon>
        <taxon>eudicotyledons</taxon>
        <taxon>Gunneridae</taxon>
        <taxon>Pentapetalae</taxon>
        <taxon>asterids</taxon>
        <taxon>lamiids</taxon>
        <taxon>Solanales</taxon>
        <taxon>Solanaceae</taxon>
        <taxon>Solanoideae</taxon>
        <taxon>Solaneae</taxon>
        <taxon>Solanum</taxon>
    </lineage>
</organism>
<name>M1D9N7_SOLTU</name>
<dbReference type="Proteomes" id="UP000011115">
    <property type="component" value="Unassembled WGS sequence"/>
</dbReference>
<evidence type="ECO:0008006" key="4">
    <source>
        <dbReference type="Google" id="ProtNLM"/>
    </source>
</evidence>